<reference evidence="3 4" key="1">
    <citation type="journal article" date="2018" name="Mol. Biol. Evol.">
        <title>Broad Genomic Sampling Reveals a Smut Pathogenic Ancestry of the Fungal Clade Ustilaginomycotina.</title>
        <authorList>
            <person name="Kijpornyongpan T."/>
            <person name="Mondo S.J."/>
            <person name="Barry K."/>
            <person name="Sandor L."/>
            <person name="Lee J."/>
            <person name="Lipzen A."/>
            <person name="Pangilinan J."/>
            <person name="LaButti K."/>
            <person name="Hainaut M."/>
            <person name="Henrissat B."/>
            <person name="Grigoriev I.V."/>
            <person name="Spatafora J.W."/>
            <person name="Aime M.C."/>
        </authorList>
    </citation>
    <scope>NUCLEOTIDE SEQUENCE [LARGE SCALE GENOMIC DNA]</scope>
    <source>
        <strain evidence="3 4">MCA 3645</strain>
    </source>
</reference>
<feature type="compositionally biased region" description="Basic and acidic residues" evidence="1">
    <location>
        <begin position="437"/>
        <end position="479"/>
    </location>
</feature>
<feature type="transmembrane region" description="Helical" evidence="2">
    <location>
        <begin position="300"/>
        <end position="327"/>
    </location>
</feature>
<gene>
    <name evidence="3" type="ORF">BCV70DRAFT_200516</name>
</gene>
<dbReference type="AlphaFoldDB" id="A0A317XQL0"/>
<protein>
    <recommendedName>
        <fullName evidence="5">Mnn4-regulates the mannosylphosphorylation</fullName>
    </recommendedName>
</protein>
<evidence type="ECO:0000256" key="1">
    <source>
        <dbReference type="SAM" id="MobiDB-lite"/>
    </source>
</evidence>
<feature type="transmembrane region" description="Helical" evidence="2">
    <location>
        <begin position="347"/>
        <end position="368"/>
    </location>
</feature>
<feature type="region of interest" description="Disordered" evidence="1">
    <location>
        <begin position="416"/>
        <end position="479"/>
    </location>
</feature>
<evidence type="ECO:0000313" key="4">
    <source>
        <dbReference type="Proteomes" id="UP000246740"/>
    </source>
</evidence>
<evidence type="ECO:0000256" key="2">
    <source>
        <dbReference type="SAM" id="Phobius"/>
    </source>
</evidence>
<keyword evidence="2" id="KW-1133">Transmembrane helix</keyword>
<evidence type="ECO:0000313" key="3">
    <source>
        <dbReference type="EMBL" id="PWY99580.1"/>
    </source>
</evidence>
<dbReference type="STRING" id="1882483.A0A317XQL0"/>
<feature type="region of interest" description="Disordered" evidence="1">
    <location>
        <begin position="130"/>
        <end position="187"/>
    </location>
</feature>
<evidence type="ECO:0008006" key="5">
    <source>
        <dbReference type="Google" id="ProtNLM"/>
    </source>
</evidence>
<feature type="compositionally biased region" description="Polar residues" evidence="1">
    <location>
        <begin position="133"/>
        <end position="149"/>
    </location>
</feature>
<dbReference type="InterPro" id="IPR021836">
    <property type="entry name" value="DUF3429"/>
</dbReference>
<dbReference type="PANTHER" id="PTHR15887">
    <property type="entry name" value="TRANSMEMBRANE PROTEIN 69"/>
    <property type="match status" value="1"/>
</dbReference>
<keyword evidence="2" id="KW-0812">Transmembrane</keyword>
<accession>A0A317XQL0</accession>
<dbReference type="OrthoDB" id="194289at2759"/>
<dbReference type="EMBL" id="KZ819194">
    <property type="protein sequence ID" value="PWY99580.1"/>
    <property type="molecule type" value="Genomic_DNA"/>
</dbReference>
<feature type="transmembrane region" description="Helical" evidence="2">
    <location>
        <begin position="260"/>
        <end position="279"/>
    </location>
</feature>
<dbReference type="PANTHER" id="PTHR15887:SF1">
    <property type="entry name" value="TRANSMEMBRANE PROTEIN 69"/>
    <property type="match status" value="1"/>
</dbReference>
<dbReference type="Proteomes" id="UP000246740">
    <property type="component" value="Unassembled WGS sequence"/>
</dbReference>
<keyword evidence="2" id="KW-0472">Membrane</keyword>
<dbReference type="InParanoid" id="A0A317XQL0"/>
<keyword evidence="4" id="KW-1185">Reference proteome</keyword>
<sequence>MTLASFGLNIPTSLSLSTFSAPIDLVVQTLPKGITTRSVRSLWSPRSPPPSYPVLQYSTGAWSGRPNLFEKTSSAAVMIGQASRNLFTSAVRQPLLSNGGWRKQTASQTKYVALAASLPSRRVLHTSMVRSAANPQSGKPASDSWSHTKQNIKEEVSSIRSTLESSISGGGDKAAQAGEESTSPTGTAEILKDAKTITSEMAQAVPGPALAWGAAGVIPFVSTAGASIWLARKEHLVSIGADQSMDLETASALLLHAQNIQAGFGAVILSFLGAIHWGFEFSKYGGRIGNRRYALGVLPVVLAWPTLLLQPQLALIGQWGAFVVAWFVDLRATTAGWVPKWYSTYRFWLTFAVGTSIIATLAGTNYYAPGSRSTVRTTAGKLEEEVKADGPTRMKLLKQSAQGNKGGVIKHTEVGGDVEATSGGAEGDSYVVVGNPKRKEEERKEKEEEDKRKKEEEEKKKKEEAKKPKDDGKKEGNEN</sequence>
<proteinExistence type="predicted"/>
<dbReference type="Pfam" id="PF11911">
    <property type="entry name" value="DUF3429"/>
    <property type="match status" value="1"/>
</dbReference>
<organism evidence="3 4">
    <name type="scientific">Testicularia cyperi</name>
    <dbReference type="NCBI Taxonomy" id="1882483"/>
    <lineage>
        <taxon>Eukaryota</taxon>
        <taxon>Fungi</taxon>
        <taxon>Dikarya</taxon>
        <taxon>Basidiomycota</taxon>
        <taxon>Ustilaginomycotina</taxon>
        <taxon>Ustilaginomycetes</taxon>
        <taxon>Ustilaginales</taxon>
        <taxon>Anthracoideaceae</taxon>
        <taxon>Testicularia</taxon>
    </lineage>
</organism>
<feature type="compositionally biased region" description="Low complexity" evidence="1">
    <location>
        <begin position="158"/>
        <end position="167"/>
    </location>
</feature>
<name>A0A317XQL0_9BASI</name>